<dbReference type="RefSeq" id="WP_203848320.1">
    <property type="nucleotide sequence ID" value="NZ_BAAAVW010000015.1"/>
</dbReference>
<protein>
    <submittedName>
        <fullName evidence="1">Uncharacterized protein</fullName>
    </submittedName>
</protein>
<name>A0A919UCA8_9ACTN</name>
<organism evidence="1 2">
    <name type="scientific">Dactylosporangium siamense</name>
    <dbReference type="NCBI Taxonomy" id="685454"/>
    <lineage>
        <taxon>Bacteria</taxon>
        <taxon>Bacillati</taxon>
        <taxon>Actinomycetota</taxon>
        <taxon>Actinomycetes</taxon>
        <taxon>Micromonosporales</taxon>
        <taxon>Micromonosporaceae</taxon>
        <taxon>Dactylosporangium</taxon>
    </lineage>
</organism>
<evidence type="ECO:0000313" key="1">
    <source>
        <dbReference type="EMBL" id="GIG46571.1"/>
    </source>
</evidence>
<comment type="caution">
    <text evidence="1">The sequence shown here is derived from an EMBL/GenBank/DDBJ whole genome shotgun (WGS) entry which is preliminary data.</text>
</comment>
<proteinExistence type="predicted"/>
<dbReference type="EMBL" id="BONQ01000071">
    <property type="protein sequence ID" value="GIG46571.1"/>
    <property type="molecule type" value="Genomic_DNA"/>
</dbReference>
<reference evidence="1" key="1">
    <citation type="submission" date="2021-01" db="EMBL/GenBank/DDBJ databases">
        <title>Whole genome shotgun sequence of Dactylosporangium siamense NBRC 106093.</title>
        <authorList>
            <person name="Komaki H."/>
            <person name="Tamura T."/>
        </authorList>
    </citation>
    <scope>NUCLEOTIDE SEQUENCE</scope>
    <source>
        <strain evidence="1">NBRC 106093</strain>
    </source>
</reference>
<accession>A0A919UCA8</accession>
<sequence length="63" mass="7070">MTPAPSSRDQRLSRRIANQLDTSASAAGLLGYEAVNIRLHTDRLGESLSADRPFQFQLDIRRE</sequence>
<keyword evidence="2" id="KW-1185">Reference proteome</keyword>
<evidence type="ECO:0000313" key="2">
    <source>
        <dbReference type="Proteomes" id="UP000660611"/>
    </source>
</evidence>
<gene>
    <name evidence="1" type="ORF">Dsi01nite_046120</name>
</gene>
<dbReference type="AlphaFoldDB" id="A0A919UCA8"/>
<dbReference type="Proteomes" id="UP000660611">
    <property type="component" value="Unassembled WGS sequence"/>
</dbReference>